<name>A0A812DDJ6_ACAPH</name>
<dbReference type="OrthoDB" id="427644at2759"/>
<gene>
    <name evidence="2" type="ORF">SPHA_49869</name>
</gene>
<evidence type="ECO:0000313" key="2">
    <source>
        <dbReference type="EMBL" id="CAE1293535.1"/>
    </source>
</evidence>
<keyword evidence="3" id="KW-1185">Reference proteome</keyword>
<feature type="region of interest" description="Disordered" evidence="1">
    <location>
        <begin position="1"/>
        <end position="82"/>
    </location>
</feature>
<dbReference type="Proteomes" id="UP000597762">
    <property type="component" value="Unassembled WGS sequence"/>
</dbReference>
<evidence type="ECO:0000256" key="1">
    <source>
        <dbReference type="SAM" id="MobiDB-lite"/>
    </source>
</evidence>
<accession>A0A812DDJ6</accession>
<organism evidence="2 3">
    <name type="scientific">Acanthosepion pharaonis</name>
    <name type="common">Pharaoh cuttlefish</name>
    <name type="synonym">Sepia pharaonis</name>
    <dbReference type="NCBI Taxonomy" id="158019"/>
    <lineage>
        <taxon>Eukaryota</taxon>
        <taxon>Metazoa</taxon>
        <taxon>Spiralia</taxon>
        <taxon>Lophotrochozoa</taxon>
        <taxon>Mollusca</taxon>
        <taxon>Cephalopoda</taxon>
        <taxon>Coleoidea</taxon>
        <taxon>Decapodiformes</taxon>
        <taxon>Sepiida</taxon>
        <taxon>Sepiina</taxon>
        <taxon>Sepiidae</taxon>
        <taxon>Acanthosepion</taxon>
    </lineage>
</organism>
<proteinExistence type="predicted"/>
<feature type="compositionally biased region" description="Polar residues" evidence="1">
    <location>
        <begin position="1"/>
        <end position="29"/>
    </location>
</feature>
<evidence type="ECO:0000313" key="3">
    <source>
        <dbReference type="Proteomes" id="UP000597762"/>
    </source>
</evidence>
<dbReference type="AlphaFoldDB" id="A0A812DDJ6"/>
<feature type="compositionally biased region" description="Basic and acidic residues" evidence="1">
    <location>
        <begin position="42"/>
        <end position="51"/>
    </location>
</feature>
<protein>
    <submittedName>
        <fullName evidence="2">Uncharacterized protein</fullName>
    </submittedName>
</protein>
<dbReference type="EMBL" id="CAHIKZ030002896">
    <property type="protein sequence ID" value="CAE1293535.1"/>
    <property type="molecule type" value="Genomic_DNA"/>
</dbReference>
<sequence length="335" mass="36847">MDPKESSNPSAVMTSTFTMAISQPSSNQKPGADPPRSLTFDASHEECPMDRRSHHRASYSVDTGNPHSRQGSEDPEELTKRGVMVTDIDQAIIEHDNKMMARINGLKSQKLEASLPTTTTTVISPLTPDDLNDYGETFPNVTTPPSNNTNSSGSSYQKLLPNKGLREGYEVHSEGESVDLNGTIMNGAGASNAQLARLNLKEYIHWPNEIPDKLNFSHLEVFQGQMLLQWLSSGLQDDNGDNRRGPLLPLSQSLSKSEQRLLTTQICTYLMAAGVIKQLDTTQETSTLFKVTGQISQILYLLSSPPKLTVVTIQPWKFQIHTLGVNFTPVGNPLI</sequence>
<comment type="caution">
    <text evidence="2">The sequence shown here is derived from an EMBL/GenBank/DDBJ whole genome shotgun (WGS) entry which is preliminary data.</text>
</comment>
<feature type="compositionally biased region" description="Polar residues" evidence="1">
    <location>
        <begin position="60"/>
        <end position="69"/>
    </location>
</feature>
<reference evidence="2" key="1">
    <citation type="submission" date="2021-01" db="EMBL/GenBank/DDBJ databases">
        <authorList>
            <person name="Li R."/>
            <person name="Bekaert M."/>
        </authorList>
    </citation>
    <scope>NUCLEOTIDE SEQUENCE</scope>
    <source>
        <strain evidence="2">Farmed</strain>
    </source>
</reference>